<proteinExistence type="predicted"/>
<accession>A0A0B3WLP6</accession>
<evidence type="ECO:0000259" key="1">
    <source>
        <dbReference type="Pfam" id="PF26308"/>
    </source>
</evidence>
<evidence type="ECO:0000313" key="3">
    <source>
        <dbReference type="Proteomes" id="UP000031189"/>
    </source>
</evidence>
<dbReference type="STRING" id="1577792.QX51_18945"/>
<sequence length="440" mass="51683">MKSLKDAISLDYLDYDVSEDISIHEGRFCVYLYNKKYKCYGKVFYKMTTPMSINFKGKVLSRKDYDVDITLDYDNAILEVYGYKPINVTVTVSNDLILEGYINDGYIKSKNYFVDSIDFYIVNLDRYSGKLIMHEDKLFAGRMEFNIGDLEITIDKRYDFTKELNRNLKDKSGTIITHIGRMKKKDGSLFKTNNINDVLDNISMALSFMCGRYVDICIVKGYELNNNIFRLCRECIVSPFRFVPNWKDTIANNHNIEKYMTLMCKRLNDIYYGHAIKQVIDWYIETLGNTTIENNIISMQIALETLSYVVLVEQQKILSDEEFDENLSSTNIRILLNSCKIPIGKEELYLFDEYIQNKFLDGVDLIIYFRNKIVHPSRKRNRATLHVEDMWNIIQIAIRYVELVILHLINYKGEYSNRLKERSYGEVELVPWNFLSNGVD</sequence>
<dbReference type="InterPro" id="IPR058684">
    <property type="entry name" value="YopA_M"/>
</dbReference>
<gene>
    <name evidence="2" type="ORF">QX51_18945</name>
</gene>
<reference evidence="2 3" key="1">
    <citation type="submission" date="2014-12" db="EMBL/GenBank/DDBJ databases">
        <title>Draft genome sequence of Terrisporobacter sp. 08-306576, isolated from the blood culture of a bacteremia patient.</title>
        <authorList>
            <person name="Lund L.C."/>
            <person name="Sydenham T.V."/>
            <person name="Hogh S.V."/>
            <person name="Skov M.N."/>
            <person name="Kemp M."/>
            <person name="Justesen U.S."/>
        </authorList>
    </citation>
    <scope>NUCLEOTIDE SEQUENCE [LARGE SCALE GENOMIC DNA]</scope>
    <source>
        <strain evidence="2 3">08-306576</strain>
    </source>
</reference>
<feature type="domain" description="YopA central" evidence="1">
    <location>
        <begin position="110"/>
        <end position="243"/>
    </location>
</feature>
<dbReference type="OrthoDB" id="2443673at2"/>
<keyword evidence="3" id="KW-1185">Reference proteome</keyword>
<name>A0A0B3WLP6_9FIRM</name>
<dbReference type="Pfam" id="PF26308">
    <property type="entry name" value="YopA_M"/>
    <property type="match status" value="1"/>
</dbReference>
<protein>
    <recommendedName>
        <fullName evidence="1">YopA central domain-containing protein</fullName>
    </recommendedName>
</protein>
<dbReference type="AlphaFoldDB" id="A0A0B3WLP6"/>
<dbReference type="RefSeq" id="WP_039681454.1">
    <property type="nucleotide sequence ID" value="NZ_JAWGXO010000001.1"/>
</dbReference>
<dbReference type="EMBL" id="JWHR01000164">
    <property type="protein sequence ID" value="KHS55510.1"/>
    <property type="molecule type" value="Genomic_DNA"/>
</dbReference>
<dbReference type="Proteomes" id="UP000031189">
    <property type="component" value="Unassembled WGS sequence"/>
</dbReference>
<organism evidence="2 3">
    <name type="scientific">Terrisporobacter othiniensis</name>
    <dbReference type="NCBI Taxonomy" id="1577792"/>
    <lineage>
        <taxon>Bacteria</taxon>
        <taxon>Bacillati</taxon>
        <taxon>Bacillota</taxon>
        <taxon>Clostridia</taxon>
        <taxon>Peptostreptococcales</taxon>
        <taxon>Peptostreptococcaceae</taxon>
        <taxon>Terrisporobacter</taxon>
    </lineage>
</organism>
<comment type="caution">
    <text evidence="2">The sequence shown here is derived from an EMBL/GenBank/DDBJ whole genome shotgun (WGS) entry which is preliminary data.</text>
</comment>
<evidence type="ECO:0000313" key="2">
    <source>
        <dbReference type="EMBL" id="KHS55510.1"/>
    </source>
</evidence>